<dbReference type="AlphaFoldDB" id="A0A438J3L1"/>
<feature type="region of interest" description="Disordered" evidence="1">
    <location>
        <begin position="1"/>
        <end position="23"/>
    </location>
</feature>
<dbReference type="PANTHER" id="PTHR47481:SF22">
    <property type="entry name" value="RETROTRANSPOSON GAG DOMAIN-CONTAINING PROTEIN"/>
    <property type="match status" value="1"/>
</dbReference>
<protein>
    <submittedName>
        <fullName evidence="2">Uncharacterized protein</fullName>
    </submittedName>
</protein>
<dbReference type="PANTHER" id="PTHR47481">
    <property type="match status" value="1"/>
</dbReference>
<evidence type="ECO:0000256" key="1">
    <source>
        <dbReference type="SAM" id="MobiDB-lite"/>
    </source>
</evidence>
<organism evidence="2 3">
    <name type="scientific">Vitis vinifera</name>
    <name type="common">Grape</name>
    <dbReference type="NCBI Taxonomy" id="29760"/>
    <lineage>
        <taxon>Eukaryota</taxon>
        <taxon>Viridiplantae</taxon>
        <taxon>Streptophyta</taxon>
        <taxon>Embryophyta</taxon>
        <taxon>Tracheophyta</taxon>
        <taxon>Spermatophyta</taxon>
        <taxon>Magnoliopsida</taxon>
        <taxon>eudicotyledons</taxon>
        <taxon>Gunneridae</taxon>
        <taxon>Pentapetalae</taxon>
        <taxon>rosids</taxon>
        <taxon>Vitales</taxon>
        <taxon>Vitaceae</taxon>
        <taxon>Viteae</taxon>
        <taxon>Vitis</taxon>
    </lineage>
</organism>
<comment type="caution">
    <text evidence="2">The sequence shown here is derived from an EMBL/GenBank/DDBJ whole genome shotgun (WGS) entry which is preliminary data.</text>
</comment>
<evidence type="ECO:0000313" key="2">
    <source>
        <dbReference type="EMBL" id="RVX03551.1"/>
    </source>
</evidence>
<reference evidence="2 3" key="1">
    <citation type="journal article" date="2018" name="PLoS Genet.">
        <title>Population sequencing reveals clonal diversity and ancestral inbreeding in the grapevine cultivar Chardonnay.</title>
        <authorList>
            <person name="Roach M.J."/>
            <person name="Johnson D.L."/>
            <person name="Bohlmann J."/>
            <person name="van Vuuren H.J."/>
            <person name="Jones S.J."/>
            <person name="Pretorius I.S."/>
            <person name="Schmidt S.A."/>
            <person name="Borneman A.R."/>
        </authorList>
    </citation>
    <scope>NUCLEOTIDE SEQUENCE [LARGE SCALE GENOMIC DNA]</scope>
    <source>
        <strain evidence="3">cv. Chardonnay</strain>
        <tissue evidence="2">Leaf</tissue>
    </source>
</reference>
<accession>A0A438J3L1</accession>
<dbReference type="Proteomes" id="UP000288805">
    <property type="component" value="Unassembled WGS sequence"/>
</dbReference>
<dbReference type="EMBL" id="QGNW01000065">
    <property type="protein sequence ID" value="RVX03551.1"/>
    <property type="molecule type" value="Genomic_DNA"/>
</dbReference>
<sequence>MEDHSTNVTPLQDSGEISTTGSSLSIGQNTSQMMNQSFLSLGLMMFLMELDHVLHYFYLIQILPLPQQSNLWFFTFASRARIMELCLHLHTIRKGGLSMLDYMLRIRNNCDNLTAVGEIVLEQDHIMEILGTLLYNAGTCFNFDYQPKDSKPSTSNDPQAMTVTSATMGDTSWFLDT</sequence>
<evidence type="ECO:0000313" key="3">
    <source>
        <dbReference type="Proteomes" id="UP000288805"/>
    </source>
</evidence>
<gene>
    <name evidence="2" type="ORF">CK203_027874</name>
</gene>
<proteinExistence type="predicted"/>
<name>A0A438J3L1_VITVI</name>